<sequence length="131" mass="15604">MILTYKNLKDRQRKERDNYPINLSLRVHRSLSWLDRAERAEGDLDGQFIFLWIAFNAAYANEIDDHHRFTEQETFRNFIDRLCQLDEGNLLSDLVWKEFTSSIRVLLSNQYVFQTLLGLSKSKENRSSMAR</sequence>
<dbReference type="Proteomes" id="UP001139646">
    <property type="component" value="Unassembled WGS sequence"/>
</dbReference>
<comment type="caution">
    <text evidence="1">The sequence shown here is derived from an EMBL/GenBank/DDBJ whole genome shotgun (WGS) entry which is preliminary data.</text>
</comment>
<gene>
    <name evidence="1" type="ORF">L3081_19270</name>
</gene>
<organism evidence="1 2">
    <name type="scientific">Colwellia maritima</name>
    <dbReference type="NCBI Taxonomy" id="2912588"/>
    <lineage>
        <taxon>Bacteria</taxon>
        <taxon>Pseudomonadati</taxon>
        <taxon>Pseudomonadota</taxon>
        <taxon>Gammaproteobacteria</taxon>
        <taxon>Alteromonadales</taxon>
        <taxon>Colwelliaceae</taxon>
        <taxon>Colwellia</taxon>
    </lineage>
</organism>
<reference evidence="1" key="1">
    <citation type="submission" date="2022-01" db="EMBL/GenBank/DDBJ databases">
        <title>Colwellia maritima, isolated from seawater.</title>
        <authorList>
            <person name="Kristyanto S."/>
            <person name="Jung J."/>
            <person name="Jeon C.O."/>
        </authorList>
    </citation>
    <scope>NUCLEOTIDE SEQUENCE</scope>
    <source>
        <strain evidence="1">MSW7</strain>
    </source>
</reference>
<dbReference type="EMBL" id="JAKKSL010000004">
    <property type="protein sequence ID" value="MCI2285132.1"/>
    <property type="molecule type" value="Genomic_DNA"/>
</dbReference>
<protein>
    <recommendedName>
        <fullName evidence="3">Apea-like HEPN domain-containing protein</fullName>
    </recommendedName>
</protein>
<dbReference type="RefSeq" id="WP_242287833.1">
    <property type="nucleotide sequence ID" value="NZ_JAKKSL010000004.1"/>
</dbReference>
<keyword evidence="2" id="KW-1185">Reference proteome</keyword>
<proteinExistence type="predicted"/>
<evidence type="ECO:0000313" key="1">
    <source>
        <dbReference type="EMBL" id="MCI2285132.1"/>
    </source>
</evidence>
<name>A0ABS9X5T2_9GAMM</name>
<evidence type="ECO:0000313" key="2">
    <source>
        <dbReference type="Proteomes" id="UP001139646"/>
    </source>
</evidence>
<evidence type="ECO:0008006" key="3">
    <source>
        <dbReference type="Google" id="ProtNLM"/>
    </source>
</evidence>
<accession>A0ABS9X5T2</accession>